<comment type="similarity">
    <text evidence="4">Belongs to the helicase family.</text>
</comment>
<dbReference type="InterPro" id="IPR022192">
    <property type="entry name" value="SUV3_C"/>
</dbReference>
<evidence type="ECO:0000256" key="11">
    <source>
        <dbReference type="ARBA" id="ARBA00023128"/>
    </source>
</evidence>
<organism evidence="15 16">
    <name type="scientific">Neodiprion lecontei</name>
    <name type="common">Redheaded pine sawfly</name>
    <dbReference type="NCBI Taxonomy" id="441921"/>
    <lineage>
        <taxon>Eukaryota</taxon>
        <taxon>Metazoa</taxon>
        <taxon>Ecdysozoa</taxon>
        <taxon>Arthropoda</taxon>
        <taxon>Hexapoda</taxon>
        <taxon>Insecta</taxon>
        <taxon>Pterygota</taxon>
        <taxon>Neoptera</taxon>
        <taxon>Endopterygota</taxon>
        <taxon>Hymenoptera</taxon>
        <taxon>Tenthredinoidea</taxon>
        <taxon>Diprionidae</taxon>
        <taxon>Diprioninae</taxon>
        <taxon>Neodiprion</taxon>
    </lineage>
</organism>
<dbReference type="Gene3D" id="1.10.1740.140">
    <property type="match status" value="1"/>
</dbReference>
<evidence type="ECO:0000256" key="7">
    <source>
        <dbReference type="ARBA" id="ARBA00022801"/>
    </source>
</evidence>
<evidence type="ECO:0000256" key="9">
    <source>
        <dbReference type="ARBA" id="ARBA00022840"/>
    </source>
</evidence>
<dbReference type="GO" id="GO:0004386">
    <property type="term" value="F:helicase activity"/>
    <property type="evidence" value="ECO:0007669"/>
    <property type="project" value="UniProtKB-KW"/>
</dbReference>
<keyword evidence="6" id="KW-0547">Nucleotide-binding</keyword>
<gene>
    <name evidence="16" type="primary">LOC107225737</name>
</gene>
<dbReference type="InterPro" id="IPR050699">
    <property type="entry name" value="RNA-DNA_Helicase"/>
</dbReference>
<dbReference type="InterPro" id="IPR044774">
    <property type="entry name" value="Suv3_DEXQc"/>
</dbReference>
<dbReference type="SUPFAM" id="SSF52540">
    <property type="entry name" value="P-loop containing nucleoside triphosphate hydrolases"/>
    <property type="match status" value="2"/>
</dbReference>
<evidence type="ECO:0000256" key="1">
    <source>
        <dbReference type="ARBA" id="ARBA00001936"/>
    </source>
</evidence>
<dbReference type="Gene3D" id="1.20.272.40">
    <property type="match status" value="1"/>
</dbReference>
<evidence type="ECO:0000256" key="5">
    <source>
        <dbReference type="ARBA" id="ARBA00012552"/>
    </source>
</evidence>
<proteinExistence type="inferred from homology"/>
<evidence type="ECO:0000256" key="13">
    <source>
        <dbReference type="SAM" id="MobiDB-lite"/>
    </source>
</evidence>
<dbReference type="Pfam" id="PF18147">
    <property type="entry name" value="Suv3_C_1"/>
    <property type="match status" value="1"/>
</dbReference>
<evidence type="ECO:0000256" key="3">
    <source>
        <dbReference type="ARBA" id="ARBA00004173"/>
    </source>
</evidence>
<dbReference type="Pfam" id="PF12513">
    <property type="entry name" value="SUV3_C"/>
    <property type="match status" value="1"/>
</dbReference>
<dbReference type="PANTHER" id="PTHR12131">
    <property type="entry name" value="ATP-DEPENDENT RNA AND DNA HELICASE"/>
    <property type="match status" value="1"/>
</dbReference>
<dbReference type="InterPro" id="IPR001650">
    <property type="entry name" value="Helicase_C-like"/>
</dbReference>
<dbReference type="Pfam" id="PF18114">
    <property type="entry name" value="Suv3_N"/>
    <property type="match status" value="1"/>
</dbReference>
<dbReference type="Pfam" id="PF22527">
    <property type="entry name" value="DEXQc_Suv3"/>
    <property type="match status" value="1"/>
</dbReference>
<comment type="catalytic activity">
    <reaction evidence="12">
        <text>ATP + H2O = ADP + phosphate + H(+)</text>
        <dbReference type="Rhea" id="RHEA:13065"/>
        <dbReference type="ChEBI" id="CHEBI:15377"/>
        <dbReference type="ChEBI" id="CHEBI:15378"/>
        <dbReference type="ChEBI" id="CHEBI:30616"/>
        <dbReference type="ChEBI" id="CHEBI:43474"/>
        <dbReference type="ChEBI" id="CHEBI:456216"/>
        <dbReference type="EC" id="3.6.4.13"/>
    </reaction>
</comment>
<dbReference type="InterPro" id="IPR055206">
    <property type="entry name" value="DEXQc_SUV3"/>
</dbReference>
<dbReference type="SMART" id="SM00490">
    <property type="entry name" value="HELICc"/>
    <property type="match status" value="1"/>
</dbReference>
<evidence type="ECO:0000256" key="12">
    <source>
        <dbReference type="ARBA" id="ARBA00047984"/>
    </source>
</evidence>
<dbReference type="EC" id="3.6.4.13" evidence="5"/>
<dbReference type="Proteomes" id="UP000829291">
    <property type="component" value="Chromosome 2"/>
</dbReference>
<dbReference type="PROSITE" id="PS51194">
    <property type="entry name" value="HELICASE_CTER"/>
    <property type="match status" value="1"/>
</dbReference>
<comment type="cofactor">
    <cofactor evidence="1">
        <name>Mn(2+)</name>
        <dbReference type="ChEBI" id="CHEBI:29035"/>
    </cofactor>
</comment>
<evidence type="ECO:0000256" key="6">
    <source>
        <dbReference type="ARBA" id="ARBA00022741"/>
    </source>
</evidence>
<dbReference type="InterPro" id="IPR027417">
    <property type="entry name" value="P-loop_NTPase"/>
</dbReference>
<keyword evidence="7" id="KW-0378">Hydrolase</keyword>
<protein>
    <recommendedName>
        <fullName evidence="5">RNA helicase</fullName>
        <ecNumber evidence="5">3.6.4.13</ecNumber>
    </recommendedName>
</protein>
<feature type="domain" description="Helicase C-terminal" evidence="14">
    <location>
        <begin position="354"/>
        <end position="518"/>
    </location>
</feature>
<dbReference type="RefSeq" id="XP_046588253.1">
    <property type="nucleotide sequence ID" value="XM_046732297.1"/>
</dbReference>
<dbReference type="CDD" id="cd17913">
    <property type="entry name" value="DEXQc_Suv3"/>
    <property type="match status" value="1"/>
</dbReference>
<keyword evidence="9" id="KW-0067">ATP-binding</keyword>
<evidence type="ECO:0000313" key="16">
    <source>
        <dbReference type="RefSeq" id="XP_046588253.1"/>
    </source>
</evidence>
<sequence length="765" mass="86003">MIPTTRRISESLLRRSGILCTTLQDRCKCEVSLINNRYLRIGAYLAQPLRGKKDDSTTITSLFKPVPVKSNPDDINVGVELSGALNKADLLKVLNQFYQRKEIKVLAMEHGLDSYLQHQTFISFRRYCLDAETLPADLHVVISDIMQGAGHVDDIFPYFMRHAKQTFPHIECMDDLKKISDLRTPANWYPLARAKTRKIIFHAGPTNSGKTYHALQRFMTAKSGLYCGPLKLLAAEVFNKSNTNGTPCDLITGEEKNFAKGADNPSNHISCTVEMANTNAACEVAVIDEIQLMKDPGRGWAWTRALLGLPADEIHLCGEAAAIDLVRSICITTGEDVEVRRYKRLTPLEVEESALKSLDNVVAGDCIVCFSKNEIYSVSRSIESRGIEVAVIYGSLPPGTKLAQAAKFNDINNPCKVLIATDAIGMGLNLSIRRIIFYSLMKPTINEKGEKEIDTIPVSSALQIAGRAGRYGTQWEKGYVTTFRPDDLSKLQHLLSQEPEVLTQAGLHPTADQIELYAYYLPDSTLSNLMDIFVSLSIVDNSLYFMCNLDDFKFLADIIQHIPLPLRARYVFCCAPINRKIPFVCTMFLKFARQYSKNETLTFDWLCQNIGWPVAAPRTIIDLVHLEAVFDVLDLYLWFSYRFMDLLPDGDIVRDTQKELDAVIQEGIVQLTQLLKTSESGSNNGAVLAPDEDHFALNTQKNKYFRDSRSVTAKTLGQGKLTERLLAQGLLTPSMLNELRREWNQFTDDNESSRPKKTGRKRKLK</sequence>
<dbReference type="PANTHER" id="PTHR12131:SF1">
    <property type="entry name" value="ATP-DEPENDENT RNA HELICASE SUPV3L1, MITOCHONDRIAL-RELATED"/>
    <property type="match status" value="1"/>
</dbReference>
<evidence type="ECO:0000259" key="14">
    <source>
        <dbReference type="PROSITE" id="PS51194"/>
    </source>
</evidence>
<dbReference type="Gene3D" id="3.40.50.300">
    <property type="entry name" value="P-loop containing nucleotide triphosphate hydrolases"/>
    <property type="match status" value="2"/>
</dbReference>
<evidence type="ECO:0000256" key="10">
    <source>
        <dbReference type="ARBA" id="ARBA00022946"/>
    </source>
</evidence>
<dbReference type="Gene3D" id="1.20.58.1080">
    <property type="match status" value="1"/>
</dbReference>
<feature type="region of interest" description="Disordered" evidence="13">
    <location>
        <begin position="746"/>
        <end position="765"/>
    </location>
</feature>
<dbReference type="Pfam" id="PF00271">
    <property type="entry name" value="Helicase_C"/>
    <property type="match status" value="1"/>
</dbReference>
<evidence type="ECO:0000256" key="8">
    <source>
        <dbReference type="ARBA" id="ARBA00022806"/>
    </source>
</evidence>
<dbReference type="GeneID" id="107225737"/>
<comment type="cofactor">
    <cofactor evidence="2">
        <name>Mg(2+)</name>
        <dbReference type="ChEBI" id="CHEBI:18420"/>
    </cofactor>
</comment>
<reference evidence="16" key="1">
    <citation type="submission" date="2025-08" db="UniProtKB">
        <authorList>
            <consortium name="RefSeq"/>
        </authorList>
    </citation>
    <scope>IDENTIFICATION</scope>
    <source>
        <tissue evidence="16">Thorax and Abdomen</tissue>
    </source>
</reference>
<keyword evidence="8 16" id="KW-0347">Helicase</keyword>
<accession>A0ABM3FJQ4</accession>
<keyword evidence="15" id="KW-1185">Reference proteome</keyword>
<feature type="compositionally biased region" description="Basic residues" evidence="13">
    <location>
        <begin position="755"/>
        <end position="765"/>
    </location>
</feature>
<keyword evidence="10" id="KW-0809">Transit peptide</keyword>
<dbReference type="CDD" id="cd18805">
    <property type="entry name" value="SF2_C_suv3"/>
    <property type="match status" value="1"/>
</dbReference>
<name>A0ABM3FJQ4_NEOLC</name>
<comment type="subcellular location">
    <subcellularLocation>
        <location evidence="3">Mitochondrion</location>
    </subcellularLocation>
</comment>
<keyword evidence="11" id="KW-0496">Mitochondrion</keyword>
<evidence type="ECO:0000256" key="4">
    <source>
        <dbReference type="ARBA" id="ARBA00008708"/>
    </source>
</evidence>
<dbReference type="InterPro" id="IPR041082">
    <property type="entry name" value="Suv3_C_1"/>
</dbReference>
<evidence type="ECO:0000313" key="15">
    <source>
        <dbReference type="Proteomes" id="UP000829291"/>
    </source>
</evidence>
<dbReference type="InterPro" id="IPR041453">
    <property type="entry name" value="Suv3_N"/>
</dbReference>
<evidence type="ECO:0000256" key="2">
    <source>
        <dbReference type="ARBA" id="ARBA00001946"/>
    </source>
</evidence>